<evidence type="ECO:0000256" key="5">
    <source>
        <dbReference type="ARBA" id="ARBA00022684"/>
    </source>
</evidence>
<name>A0AAV7JBS3_9METZ</name>
<evidence type="ECO:0000256" key="9">
    <source>
        <dbReference type="ARBA" id="ARBA00032122"/>
    </source>
</evidence>
<comment type="caution">
    <text evidence="11">The sequence shown here is derived from an EMBL/GenBank/DDBJ whole genome shotgun (WGS) entry which is preliminary data.</text>
</comment>
<keyword evidence="12" id="KW-1185">Reference proteome</keyword>
<comment type="pathway">
    <text evidence="1 10">Sulfur metabolism; glutathione biosynthesis; glutathione from L-cysteine and L-glutamate: step 1/2.</text>
</comment>
<dbReference type="Gene3D" id="1.10.8.960">
    <property type="match status" value="1"/>
</dbReference>
<dbReference type="GO" id="GO:0004357">
    <property type="term" value="F:glutamate-cysteine ligase activity"/>
    <property type="evidence" value="ECO:0007669"/>
    <property type="project" value="UniProtKB-UniRule"/>
</dbReference>
<proteinExistence type="inferred from homology"/>
<evidence type="ECO:0000256" key="10">
    <source>
        <dbReference type="RuleBase" id="RU367135"/>
    </source>
</evidence>
<evidence type="ECO:0000313" key="12">
    <source>
        <dbReference type="Proteomes" id="UP001165289"/>
    </source>
</evidence>
<dbReference type="InterPro" id="IPR014746">
    <property type="entry name" value="Gln_synth/guanido_kin_cat_dom"/>
</dbReference>
<evidence type="ECO:0000256" key="2">
    <source>
        <dbReference type="ARBA" id="ARBA00008100"/>
    </source>
</evidence>
<dbReference type="GO" id="GO:0006750">
    <property type="term" value="P:glutathione biosynthetic process"/>
    <property type="evidence" value="ECO:0007669"/>
    <property type="project" value="UniProtKB-UniRule"/>
</dbReference>
<evidence type="ECO:0000256" key="7">
    <source>
        <dbReference type="ARBA" id="ARBA00022840"/>
    </source>
</evidence>
<evidence type="ECO:0000256" key="4">
    <source>
        <dbReference type="ARBA" id="ARBA00022598"/>
    </source>
</evidence>
<comment type="similarity">
    <text evidence="2 10">Belongs to the glutamate--cysteine ligase type 3 family.</text>
</comment>
<evidence type="ECO:0000256" key="3">
    <source>
        <dbReference type="ARBA" id="ARBA00012220"/>
    </source>
</evidence>
<keyword evidence="6 10" id="KW-0547">Nucleotide-binding</keyword>
<evidence type="ECO:0000256" key="8">
    <source>
        <dbReference type="ARBA" id="ARBA00030585"/>
    </source>
</evidence>
<evidence type="ECO:0000256" key="6">
    <source>
        <dbReference type="ARBA" id="ARBA00022741"/>
    </source>
</evidence>
<dbReference type="EC" id="6.3.2.2" evidence="3 10"/>
<dbReference type="AlphaFoldDB" id="A0AAV7JBS3"/>
<sequence>MGLLIIGSPLTWGETKKYIRHVRQAGIQQFLHMYDTHKHSKDIALLWGDEIEYSAIYLDHSRNEARVALVASDLLPSLEGKGGFLWAPEFADHMIEGIPGEPFSDSITELLGIETFLKNRRECLSEALTAVNPSIIPLTITTFPRLGCSRFTEPTFIPSGDYGKSFFFPNDVINHHTRYRSFEQNIRERRGERPAINIPMYIDTDTDTNYFTNQQLIHNEPENPAKPGHIYMDHMGFGMGNSCLQMTYQAANLDQARYMYDQLSLIGPIIVALSNSSPLYHGFISDLDCRFEVIEQSVDDRTRQERHSSPTSFPNSRYSVIDCFIATDMYNDMSVLVDQESYDTLTCAGVDNILSRHIAHLFARDPLILYSNTLEIDNTASSVHFDNLNSSNWNNVRLKPPPHGSTGWRVEFRPIDVQLTDFENAAFMIFVNLLLRVFLDKNINLYIPVSQMQENFKRSFKKDSCKSQEYYFRSDIFTPLHSNTYDSVVWDINTIINGKEGIFGGFLDLIREYINQSDELNSEQKLKLVPYLNLIRDRARGQLMTGANWIREFVLSHPNYKHDSAVCEQICFDLMVSISKLSNHTSHNSSTQLTGNNFSSFFLIEDEL</sequence>
<keyword evidence="5 10" id="KW-0317">Glutathione biosynthesis</keyword>
<keyword evidence="7 10" id="KW-0067">ATP-binding</keyword>
<comment type="catalytic activity">
    <reaction evidence="10">
        <text>L-cysteine + L-glutamate + ATP = gamma-L-glutamyl-L-cysteine + ADP + phosphate + H(+)</text>
        <dbReference type="Rhea" id="RHEA:13285"/>
        <dbReference type="ChEBI" id="CHEBI:15378"/>
        <dbReference type="ChEBI" id="CHEBI:29985"/>
        <dbReference type="ChEBI" id="CHEBI:30616"/>
        <dbReference type="ChEBI" id="CHEBI:35235"/>
        <dbReference type="ChEBI" id="CHEBI:43474"/>
        <dbReference type="ChEBI" id="CHEBI:58173"/>
        <dbReference type="ChEBI" id="CHEBI:456216"/>
        <dbReference type="EC" id="6.3.2.2"/>
    </reaction>
</comment>
<gene>
    <name evidence="11" type="ORF">LOD99_9409</name>
</gene>
<evidence type="ECO:0000313" key="11">
    <source>
        <dbReference type="EMBL" id="KAI6646202.1"/>
    </source>
</evidence>
<dbReference type="SUPFAM" id="SSF55931">
    <property type="entry name" value="Glutamine synthetase/guanido kinase"/>
    <property type="match status" value="1"/>
</dbReference>
<dbReference type="PANTHER" id="PTHR11164:SF0">
    <property type="entry name" value="GLUTAMATE--CYSTEINE LIGASE CATALYTIC SUBUNIT"/>
    <property type="match status" value="1"/>
</dbReference>
<protein>
    <recommendedName>
        <fullName evidence="3 10">Glutamate--cysteine ligase</fullName>
        <ecNumber evidence="3 10">6.3.2.2</ecNumber>
    </recommendedName>
    <alternativeName>
        <fullName evidence="9 10">Gamma-ECS</fullName>
    </alternativeName>
    <alternativeName>
        <fullName evidence="8 10">Gamma-glutamylcysteine synthetase</fullName>
    </alternativeName>
</protein>
<dbReference type="InterPro" id="IPR004308">
    <property type="entry name" value="GCS"/>
</dbReference>
<reference evidence="11 12" key="1">
    <citation type="journal article" date="2023" name="BMC Biol.">
        <title>The compact genome of the sponge Oopsacas minuta (Hexactinellida) is lacking key metazoan core genes.</title>
        <authorList>
            <person name="Santini S."/>
            <person name="Schenkelaars Q."/>
            <person name="Jourda C."/>
            <person name="Duchesne M."/>
            <person name="Belahbib H."/>
            <person name="Rocher C."/>
            <person name="Selva M."/>
            <person name="Riesgo A."/>
            <person name="Vervoort M."/>
            <person name="Leys S.P."/>
            <person name="Kodjabachian L."/>
            <person name="Le Bivic A."/>
            <person name="Borchiellini C."/>
            <person name="Claverie J.M."/>
            <person name="Renard E."/>
        </authorList>
    </citation>
    <scope>NUCLEOTIDE SEQUENCE [LARGE SCALE GENOMIC DNA]</scope>
    <source>
        <strain evidence="11">SPO-2</strain>
    </source>
</reference>
<dbReference type="Proteomes" id="UP001165289">
    <property type="component" value="Unassembled WGS sequence"/>
</dbReference>
<organism evidence="11 12">
    <name type="scientific">Oopsacas minuta</name>
    <dbReference type="NCBI Taxonomy" id="111878"/>
    <lineage>
        <taxon>Eukaryota</taxon>
        <taxon>Metazoa</taxon>
        <taxon>Porifera</taxon>
        <taxon>Hexactinellida</taxon>
        <taxon>Hexasterophora</taxon>
        <taxon>Lyssacinosida</taxon>
        <taxon>Leucopsacidae</taxon>
        <taxon>Oopsacas</taxon>
    </lineage>
</organism>
<accession>A0AAV7JBS3</accession>
<dbReference type="PANTHER" id="PTHR11164">
    <property type="entry name" value="GLUTAMATE CYSTEINE LIGASE"/>
    <property type="match status" value="1"/>
</dbReference>
<evidence type="ECO:0000256" key="1">
    <source>
        <dbReference type="ARBA" id="ARBA00005006"/>
    </source>
</evidence>
<dbReference type="GO" id="GO:0005524">
    <property type="term" value="F:ATP binding"/>
    <property type="evidence" value="ECO:0007669"/>
    <property type="project" value="UniProtKB-UniRule"/>
</dbReference>
<dbReference type="EMBL" id="JAKMXF010000360">
    <property type="protein sequence ID" value="KAI6646202.1"/>
    <property type="molecule type" value="Genomic_DNA"/>
</dbReference>
<dbReference type="Pfam" id="PF03074">
    <property type="entry name" value="GCS"/>
    <property type="match status" value="1"/>
</dbReference>
<keyword evidence="4 10" id="KW-0436">Ligase</keyword>
<dbReference type="Gene3D" id="3.30.590.50">
    <property type="match status" value="2"/>
</dbReference>